<feature type="region of interest" description="Disordered" evidence="5">
    <location>
        <begin position="106"/>
        <end position="130"/>
    </location>
</feature>
<dbReference type="InterPro" id="IPR036864">
    <property type="entry name" value="Zn2-C6_fun-type_DNA-bd_sf"/>
</dbReference>
<gene>
    <name evidence="7" type="ORF">PDE_07029</name>
</gene>
<dbReference type="PhylomeDB" id="S7ZN13"/>
<dbReference type="Pfam" id="PF11951">
    <property type="entry name" value="Fungal_trans_2"/>
    <property type="match status" value="1"/>
</dbReference>
<dbReference type="GO" id="GO:0008270">
    <property type="term" value="F:zinc ion binding"/>
    <property type="evidence" value="ECO:0007669"/>
    <property type="project" value="InterPro"/>
</dbReference>
<accession>S7ZN13</accession>
<keyword evidence="3" id="KW-0804">Transcription</keyword>
<dbReference type="AlphaFoldDB" id="S7ZN13"/>
<dbReference type="GO" id="GO:0000981">
    <property type="term" value="F:DNA-binding transcription factor activity, RNA polymerase II-specific"/>
    <property type="evidence" value="ECO:0007669"/>
    <property type="project" value="InterPro"/>
</dbReference>
<dbReference type="Gene3D" id="4.10.240.10">
    <property type="entry name" value="Zn(2)-C6 fungal-type DNA-binding domain"/>
    <property type="match status" value="1"/>
</dbReference>
<feature type="domain" description="Zn(2)-C6 fungal-type" evidence="6">
    <location>
        <begin position="56"/>
        <end position="84"/>
    </location>
</feature>
<proteinExistence type="predicted"/>
<dbReference type="eggNOG" id="ENOG502SREK">
    <property type="taxonomic scope" value="Eukaryota"/>
</dbReference>
<keyword evidence="4" id="KW-0539">Nucleus</keyword>
<dbReference type="SUPFAM" id="SSF57701">
    <property type="entry name" value="Zn2/Cys6 DNA-binding domain"/>
    <property type="match status" value="1"/>
</dbReference>
<dbReference type="GO" id="GO:0003677">
    <property type="term" value="F:DNA binding"/>
    <property type="evidence" value="ECO:0007669"/>
    <property type="project" value="UniProtKB-KW"/>
</dbReference>
<evidence type="ECO:0000256" key="1">
    <source>
        <dbReference type="ARBA" id="ARBA00023015"/>
    </source>
</evidence>
<dbReference type="Proteomes" id="UP000019376">
    <property type="component" value="Unassembled WGS sequence"/>
</dbReference>
<keyword evidence="8" id="KW-1185">Reference proteome</keyword>
<dbReference type="InterPro" id="IPR001138">
    <property type="entry name" value="Zn2Cys6_DnaBD"/>
</dbReference>
<reference evidence="7 8" key="1">
    <citation type="journal article" date="2013" name="PLoS ONE">
        <title>Genomic and secretomic analyses reveal unique features of the lignocellulolytic enzyme system of Penicillium decumbens.</title>
        <authorList>
            <person name="Liu G."/>
            <person name="Zhang L."/>
            <person name="Wei X."/>
            <person name="Zou G."/>
            <person name="Qin Y."/>
            <person name="Ma L."/>
            <person name="Li J."/>
            <person name="Zheng H."/>
            <person name="Wang S."/>
            <person name="Wang C."/>
            <person name="Xun L."/>
            <person name="Zhao G.-P."/>
            <person name="Zhou Z."/>
            <person name="Qu Y."/>
        </authorList>
    </citation>
    <scope>NUCLEOTIDE SEQUENCE [LARGE SCALE GENOMIC DNA]</scope>
    <source>
        <strain evidence="8">114-2 / CGMCC 5302</strain>
    </source>
</reference>
<dbReference type="CDD" id="cd00067">
    <property type="entry name" value="GAL4"/>
    <property type="match status" value="1"/>
</dbReference>
<organism evidence="7 8">
    <name type="scientific">Penicillium oxalicum (strain 114-2 / CGMCC 5302)</name>
    <name type="common">Penicillium decumbens</name>
    <dbReference type="NCBI Taxonomy" id="933388"/>
    <lineage>
        <taxon>Eukaryota</taxon>
        <taxon>Fungi</taxon>
        <taxon>Dikarya</taxon>
        <taxon>Ascomycota</taxon>
        <taxon>Pezizomycotina</taxon>
        <taxon>Eurotiomycetes</taxon>
        <taxon>Eurotiomycetidae</taxon>
        <taxon>Eurotiales</taxon>
        <taxon>Aspergillaceae</taxon>
        <taxon>Penicillium</taxon>
    </lineage>
</organism>
<evidence type="ECO:0000256" key="2">
    <source>
        <dbReference type="ARBA" id="ARBA00023125"/>
    </source>
</evidence>
<evidence type="ECO:0000313" key="8">
    <source>
        <dbReference type="Proteomes" id="UP000019376"/>
    </source>
</evidence>
<evidence type="ECO:0000313" key="7">
    <source>
        <dbReference type="EMBL" id="EPS32070.1"/>
    </source>
</evidence>
<dbReference type="Pfam" id="PF00172">
    <property type="entry name" value="Zn_clus"/>
    <property type="match status" value="1"/>
</dbReference>
<dbReference type="OrthoDB" id="3525185at2759"/>
<protein>
    <recommendedName>
        <fullName evidence="6">Zn(2)-C6 fungal-type domain-containing protein</fullName>
    </recommendedName>
</protein>
<dbReference type="PANTHER" id="PTHR38111:SF9">
    <property type="entry name" value="ZN(2)-C6 FUNGAL-TYPE DOMAIN-CONTAINING PROTEIN"/>
    <property type="match status" value="1"/>
</dbReference>
<dbReference type="InterPro" id="IPR053178">
    <property type="entry name" value="Osmoadaptation_assoc"/>
</dbReference>
<sequence>MLRADLKVTQSAPTHPNPANAVSSWPSAFSARTATELPASANDSDTMVGVAGRSKGCRTCRRRRVKCDETKPLCTRCLKAGYQCEGYVQYAEFIDVTSQVSSKKLSERGSTSGANATRNVPACSSSSAASPGSYELPLISSSVNLPLNEKDVFITHLMSRLFSWHEDPSSPQSASWIEILLRGPEDETSLSFSSIHALATVYFAKVHRQSSLMRQGARLYSRALQALQMNLQDPILCMEDDLLVAIICLAIYELVAFTQPAGWLHHYKGLARLTIGYLIERKRCFLESLDWKTVPWADCGLGAKTPNDELQDLLCDIPGHVEGVDQFLSWSTDERSKAEFRSALCARIFATLEALYSWRWKWEQEFPRSTYLIAPGGLDPETHQPLPPSPFSSVIWFSDPYRAGELMTYNAGRLIVTRALETIGVCIDTPPSDEPRNDPLLPMQGTRYDVAVEICRMADYHLHSFRRSSGAFIIIFPLNVARLHLDEDDGEIKAWLEKVMSIVADSHGFEVGRRENQPRQIYQRQKSQIQNH</sequence>
<evidence type="ECO:0000256" key="4">
    <source>
        <dbReference type="ARBA" id="ARBA00023242"/>
    </source>
</evidence>
<dbReference type="STRING" id="933388.S7ZN13"/>
<dbReference type="PROSITE" id="PS50048">
    <property type="entry name" value="ZN2_CY6_FUNGAL_2"/>
    <property type="match status" value="1"/>
</dbReference>
<dbReference type="EMBL" id="KB644414">
    <property type="protein sequence ID" value="EPS32070.1"/>
    <property type="molecule type" value="Genomic_DNA"/>
</dbReference>
<evidence type="ECO:0000256" key="3">
    <source>
        <dbReference type="ARBA" id="ARBA00023163"/>
    </source>
</evidence>
<keyword evidence="2" id="KW-0238">DNA-binding</keyword>
<dbReference type="SMART" id="SM00066">
    <property type="entry name" value="GAL4"/>
    <property type="match status" value="1"/>
</dbReference>
<keyword evidence="1" id="KW-0805">Transcription regulation</keyword>
<feature type="compositionally biased region" description="Polar residues" evidence="5">
    <location>
        <begin position="106"/>
        <end position="118"/>
    </location>
</feature>
<dbReference type="HOGENOM" id="CLU_021599_5_2_1"/>
<evidence type="ECO:0000259" key="6">
    <source>
        <dbReference type="PROSITE" id="PS50048"/>
    </source>
</evidence>
<dbReference type="InterPro" id="IPR021858">
    <property type="entry name" value="Fun_TF"/>
</dbReference>
<dbReference type="PANTHER" id="PTHR38111">
    <property type="entry name" value="ZN(2)-C6 FUNGAL-TYPE DOMAIN-CONTAINING PROTEIN-RELATED"/>
    <property type="match status" value="1"/>
</dbReference>
<name>S7ZN13_PENO1</name>
<dbReference type="PROSITE" id="PS00463">
    <property type="entry name" value="ZN2_CY6_FUNGAL_1"/>
    <property type="match status" value="1"/>
</dbReference>
<evidence type="ECO:0000256" key="5">
    <source>
        <dbReference type="SAM" id="MobiDB-lite"/>
    </source>
</evidence>
<feature type="region of interest" description="Disordered" evidence="5">
    <location>
        <begin position="1"/>
        <end position="25"/>
    </location>
</feature>